<evidence type="ECO:0000256" key="3">
    <source>
        <dbReference type="ARBA" id="ARBA00023163"/>
    </source>
</evidence>
<dbReference type="PRINTS" id="PR00598">
    <property type="entry name" value="HTHMARR"/>
</dbReference>
<dbReference type="Pfam" id="PF12802">
    <property type="entry name" value="MarR_2"/>
    <property type="match status" value="1"/>
</dbReference>
<dbReference type="EMBL" id="FOFS01000002">
    <property type="protein sequence ID" value="SEP87897.1"/>
    <property type="molecule type" value="Genomic_DNA"/>
</dbReference>
<organism evidence="6 7">
    <name type="scientific">Solimonas aquatica</name>
    <dbReference type="NCBI Taxonomy" id="489703"/>
    <lineage>
        <taxon>Bacteria</taxon>
        <taxon>Pseudomonadati</taxon>
        <taxon>Pseudomonadota</taxon>
        <taxon>Gammaproteobacteria</taxon>
        <taxon>Nevskiales</taxon>
        <taxon>Nevskiaceae</taxon>
        <taxon>Solimonas</taxon>
    </lineage>
</organism>
<name>A0A1H9BGQ1_9GAMM</name>
<evidence type="ECO:0000256" key="1">
    <source>
        <dbReference type="ARBA" id="ARBA00023015"/>
    </source>
</evidence>
<evidence type="ECO:0000256" key="2">
    <source>
        <dbReference type="ARBA" id="ARBA00023125"/>
    </source>
</evidence>
<evidence type="ECO:0000313" key="7">
    <source>
        <dbReference type="Proteomes" id="UP000199233"/>
    </source>
</evidence>
<proteinExistence type="predicted"/>
<sequence length="198" mass="22070">MATRIRKTAASGKVVKAKQAPRARSSTPVKASADENSGAQVADSDASRQAIRLSFLIHDVSRMRRAAYDQFMKPLGITRAQWWVLAHLSRHDGMMQTQLADVLDVGKASLGDVIENLESRGWVERRSDPADKRAKRVYLTRPAQTLIKRMTVMEHDFNSQILADISTAERAELLRNLQKIKLAISQFNPSSSPGSEED</sequence>
<dbReference type="InterPro" id="IPR036390">
    <property type="entry name" value="WH_DNA-bd_sf"/>
</dbReference>
<reference evidence="6 7" key="1">
    <citation type="submission" date="2016-10" db="EMBL/GenBank/DDBJ databases">
        <authorList>
            <person name="de Groot N.N."/>
        </authorList>
    </citation>
    <scope>NUCLEOTIDE SEQUENCE [LARGE SCALE GENOMIC DNA]</scope>
    <source>
        <strain evidence="6 7">DSM 25927</strain>
    </source>
</reference>
<dbReference type="PROSITE" id="PS50995">
    <property type="entry name" value="HTH_MARR_2"/>
    <property type="match status" value="1"/>
</dbReference>
<dbReference type="PANTHER" id="PTHR42756">
    <property type="entry name" value="TRANSCRIPTIONAL REGULATOR, MARR"/>
    <property type="match status" value="1"/>
</dbReference>
<dbReference type="GO" id="GO:0003700">
    <property type="term" value="F:DNA-binding transcription factor activity"/>
    <property type="evidence" value="ECO:0007669"/>
    <property type="project" value="InterPro"/>
</dbReference>
<keyword evidence="3" id="KW-0804">Transcription</keyword>
<dbReference type="InterPro" id="IPR036388">
    <property type="entry name" value="WH-like_DNA-bd_sf"/>
</dbReference>
<protein>
    <submittedName>
        <fullName evidence="6">DNA-binding transcriptional regulator, MarR family</fullName>
    </submittedName>
</protein>
<keyword evidence="2 6" id="KW-0238">DNA-binding</keyword>
<dbReference type="InterPro" id="IPR023187">
    <property type="entry name" value="Tscrpt_reg_MarR-type_CS"/>
</dbReference>
<feature type="compositionally biased region" description="Polar residues" evidence="4">
    <location>
        <begin position="24"/>
        <end position="39"/>
    </location>
</feature>
<dbReference type="SMART" id="SM00347">
    <property type="entry name" value="HTH_MARR"/>
    <property type="match status" value="1"/>
</dbReference>
<dbReference type="PANTHER" id="PTHR42756:SF1">
    <property type="entry name" value="TRANSCRIPTIONAL REPRESSOR OF EMRAB OPERON"/>
    <property type="match status" value="1"/>
</dbReference>
<dbReference type="PROSITE" id="PS01117">
    <property type="entry name" value="HTH_MARR_1"/>
    <property type="match status" value="1"/>
</dbReference>
<gene>
    <name evidence="6" type="ORF">SAMN04488038_10279</name>
</gene>
<dbReference type="SUPFAM" id="SSF46785">
    <property type="entry name" value="Winged helix' DNA-binding domain"/>
    <property type="match status" value="1"/>
</dbReference>
<keyword evidence="1" id="KW-0805">Transcription regulation</keyword>
<feature type="domain" description="HTH marR-type" evidence="5">
    <location>
        <begin position="50"/>
        <end position="182"/>
    </location>
</feature>
<dbReference type="STRING" id="489703.SAMN04488038_10279"/>
<evidence type="ECO:0000256" key="4">
    <source>
        <dbReference type="SAM" id="MobiDB-lite"/>
    </source>
</evidence>
<dbReference type="OrthoDB" id="32523at2"/>
<dbReference type="Gene3D" id="1.10.10.10">
    <property type="entry name" value="Winged helix-like DNA-binding domain superfamily/Winged helix DNA-binding domain"/>
    <property type="match status" value="1"/>
</dbReference>
<feature type="region of interest" description="Disordered" evidence="4">
    <location>
        <begin position="1"/>
        <end position="43"/>
    </location>
</feature>
<keyword evidence="7" id="KW-1185">Reference proteome</keyword>
<evidence type="ECO:0000313" key="6">
    <source>
        <dbReference type="EMBL" id="SEP87897.1"/>
    </source>
</evidence>
<accession>A0A1H9BGQ1</accession>
<dbReference type="AlphaFoldDB" id="A0A1H9BGQ1"/>
<dbReference type="GO" id="GO:0003677">
    <property type="term" value="F:DNA binding"/>
    <property type="evidence" value="ECO:0007669"/>
    <property type="project" value="UniProtKB-KW"/>
</dbReference>
<dbReference type="Proteomes" id="UP000199233">
    <property type="component" value="Unassembled WGS sequence"/>
</dbReference>
<dbReference type="InterPro" id="IPR000835">
    <property type="entry name" value="HTH_MarR-typ"/>
</dbReference>
<evidence type="ECO:0000259" key="5">
    <source>
        <dbReference type="PROSITE" id="PS50995"/>
    </source>
</evidence>